<dbReference type="Pfam" id="PF00672">
    <property type="entry name" value="HAMP"/>
    <property type="match status" value="1"/>
</dbReference>
<dbReference type="PROSITE" id="PS51753">
    <property type="entry name" value="HBM"/>
    <property type="match status" value="1"/>
</dbReference>
<dbReference type="Proteomes" id="UP000011744">
    <property type="component" value="Unassembled WGS sequence"/>
</dbReference>
<dbReference type="InterPro" id="IPR035938">
    <property type="entry name" value="Hemerythrin-like_sf"/>
</dbReference>
<dbReference type="PROSITE" id="PS50885">
    <property type="entry name" value="HAMP"/>
    <property type="match status" value="1"/>
</dbReference>
<dbReference type="Gene3D" id="1.10.287.950">
    <property type="entry name" value="Methyl-accepting chemotaxis protein"/>
    <property type="match status" value="1"/>
</dbReference>
<comment type="similarity">
    <text evidence="2">Belongs to the hemerythrin family.</text>
</comment>
<dbReference type="SMART" id="SM00283">
    <property type="entry name" value="MA"/>
    <property type="match status" value="1"/>
</dbReference>
<dbReference type="SMART" id="SM00304">
    <property type="entry name" value="HAMP"/>
    <property type="match status" value="1"/>
</dbReference>
<dbReference type="EMBL" id="AONQ01000003">
    <property type="protein sequence ID" value="EME71674.1"/>
    <property type="molecule type" value="Genomic_DNA"/>
</dbReference>
<feature type="domain" description="HAMP" evidence="13">
    <location>
        <begin position="318"/>
        <end position="371"/>
    </location>
</feature>
<dbReference type="Gene3D" id="6.10.340.10">
    <property type="match status" value="1"/>
</dbReference>
<dbReference type="STRING" id="1244869.H261_02041"/>
<evidence type="ECO:0000256" key="9">
    <source>
        <dbReference type="SAM" id="Coils"/>
    </source>
</evidence>
<dbReference type="CDD" id="cd12107">
    <property type="entry name" value="Hemerythrin"/>
    <property type="match status" value="1"/>
</dbReference>
<dbReference type="Pfam" id="PF01814">
    <property type="entry name" value="Hemerythrin"/>
    <property type="match status" value="1"/>
</dbReference>
<dbReference type="PANTHER" id="PTHR32089">
    <property type="entry name" value="METHYL-ACCEPTING CHEMOTAXIS PROTEIN MCPB"/>
    <property type="match status" value="1"/>
</dbReference>
<evidence type="ECO:0000256" key="5">
    <source>
        <dbReference type="ARBA" id="ARBA00023004"/>
    </source>
</evidence>
<dbReference type="SUPFAM" id="SSF58104">
    <property type="entry name" value="Methyl-accepting chemotaxis protein (MCP) signaling domain"/>
    <property type="match status" value="1"/>
</dbReference>
<evidence type="ECO:0000256" key="2">
    <source>
        <dbReference type="ARBA" id="ARBA00010587"/>
    </source>
</evidence>
<dbReference type="PRINTS" id="PR00260">
    <property type="entry name" value="CHEMTRNSDUCR"/>
</dbReference>
<keyword evidence="10" id="KW-0812">Transmembrane</keyword>
<keyword evidence="3" id="KW-0997">Cell inner membrane</keyword>
<keyword evidence="3" id="KW-1003">Cell membrane</keyword>
<feature type="domain" description="T-SNARE coiled-coil homology" evidence="12">
    <location>
        <begin position="572"/>
        <end position="626"/>
    </location>
</feature>
<keyword evidence="10" id="KW-1133">Transmembrane helix</keyword>
<sequence>MFNLNVSGRIYAGFGLVVLLLAALAGQSIITLGNTGGHLADYAHVSDNALRVLRIKAAFTEIRRNVVVFANNADPKLLEQVRAMQGVVAKTLPEAVAATADAGRKASLTRMQELFAAYMADFDKVAALRTSRDDLVNNRLNVVGATARKDLSEIAHGAMEDGDFEAAAQTGIAEEALMLARLNATKFLATPTEELNTEVEANIARFVAEAENLSKRLRNPERKRLAGDALNNAKAYRDAFTAASTATRSLDTLVFKNLVGLAIQFADLADQTVASQDQAMHHETDEIKEEMARSTTTTWIGAALALGLAGLLSVLIARSIVTPLSAMTGAMTELSKGNKTVDIPARERTDEIGAMATAMEIFKENTLKMDRLQAEQEANKVKAEADRKAALHHMADTFEESVGKVVQTVTSAATQLQGASSQMAGTAHETSAQATNVASAAQQASANVETVAAATEELAASISEIAKQVERSQSVASRAEQEAESTTTQVRSLSDNVGRIGEVVVLINDIAAQTNLLALNATIEAARAGDAGKGFAVVANEVKNLANQTAKATDEIASQIKAVQEGTGNAVRAIDTISKVISEMGEISASVASAVQEQTAATAEIARNVEQAAAGTTEVSSNIDSVEQAARETGHAAEQISESATDLSKQAEFLRAEVGRFLHQVRADKSDMRLLEWENALNTGVASIDRHHQEMFDQINRFYGEMMSGNGDAAIKGIMTQVGKSFEPHFREEEDIMTRNAFPSLDEHRRRHREFLDRFEGLKREVEAGKDGATGRMFQFVAGWLKEHIRHEDGRLATFLRDKKAVA</sequence>
<gene>
    <name evidence="15" type="ORF">H261_02041</name>
</gene>
<keyword evidence="16" id="KW-1185">Reference proteome</keyword>
<feature type="coiled-coil region" evidence="9">
    <location>
        <begin position="462"/>
        <end position="496"/>
    </location>
</feature>
<evidence type="ECO:0000259" key="11">
    <source>
        <dbReference type="PROSITE" id="PS50111"/>
    </source>
</evidence>
<protein>
    <submittedName>
        <fullName evidence="15">Methyl-accepting chemotaxis protein</fullName>
    </submittedName>
</protein>
<dbReference type="GO" id="GO:0005886">
    <property type="term" value="C:plasma membrane"/>
    <property type="evidence" value="ECO:0007669"/>
    <property type="project" value="UniProtKB-SubCell"/>
</dbReference>
<dbReference type="PROSITE" id="PS50111">
    <property type="entry name" value="CHEMOTAXIS_TRANSDUC_2"/>
    <property type="match status" value="1"/>
</dbReference>
<accession>M3AGI6</accession>
<dbReference type="AlphaFoldDB" id="M3AGI6"/>
<organism evidence="15 16">
    <name type="scientific">Paramagnetospirillum caucaseum</name>
    <dbReference type="NCBI Taxonomy" id="1244869"/>
    <lineage>
        <taxon>Bacteria</taxon>
        <taxon>Pseudomonadati</taxon>
        <taxon>Pseudomonadota</taxon>
        <taxon>Alphaproteobacteria</taxon>
        <taxon>Rhodospirillales</taxon>
        <taxon>Magnetospirillaceae</taxon>
        <taxon>Paramagnetospirillum</taxon>
    </lineage>
</organism>
<keyword evidence="6 8" id="KW-0807">Transducer</keyword>
<dbReference type="GO" id="GO:0004888">
    <property type="term" value="F:transmembrane signaling receptor activity"/>
    <property type="evidence" value="ECO:0007669"/>
    <property type="project" value="InterPro"/>
</dbReference>
<evidence type="ECO:0000259" key="14">
    <source>
        <dbReference type="PROSITE" id="PS51753"/>
    </source>
</evidence>
<feature type="transmembrane region" description="Helical" evidence="10">
    <location>
        <begin position="299"/>
        <end position="321"/>
    </location>
</feature>
<keyword evidence="4" id="KW-0479">Metal-binding</keyword>
<evidence type="ECO:0000256" key="8">
    <source>
        <dbReference type="PROSITE-ProRule" id="PRU00284"/>
    </source>
</evidence>
<dbReference type="InterPro" id="IPR003660">
    <property type="entry name" value="HAMP_dom"/>
</dbReference>
<dbReference type="NCBIfam" id="TIGR02481">
    <property type="entry name" value="hemeryth_dom"/>
    <property type="match status" value="1"/>
</dbReference>
<evidence type="ECO:0000313" key="15">
    <source>
        <dbReference type="EMBL" id="EME71674.1"/>
    </source>
</evidence>
<dbReference type="InterPro" id="IPR000727">
    <property type="entry name" value="T_SNARE_dom"/>
</dbReference>
<keyword evidence="10" id="KW-0472">Membrane</keyword>
<dbReference type="InterPro" id="IPR012312">
    <property type="entry name" value="Hemerythrin-like"/>
</dbReference>
<dbReference type="GO" id="GO:0007165">
    <property type="term" value="P:signal transduction"/>
    <property type="evidence" value="ECO:0007669"/>
    <property type="project" value="UniProtKB-KW"/>
</dbReference>
<name>M3AGI6_9PROT</name>
<evidence type="ECO:0000256" key="7">
    <source>
        <dbReference type="ARBA" id="ARBA00029447"/>
    </source>
</evidence>
<evidence type="ECO:0000256" key="10">
    <source>
        <dbReference type="SAM" id="Phobius"/>
    </source>
</evidence>
<evidence type="ECO:0000256" key="1">
    <source>
        <dbReference type="ARBA" id="ARBA00004429"/>
    </source>
</evidence>
<dbReference type="InterPro" id="IPR016131">
    <property type="entry name" value="Haemerythrin_Fe_BS"/>
</dbReference>
<dbReference type="CDD" id="cd06225">
    <property type="entry name" value="HAMP"/>
    <property type="match status" value="1"/>
</dbReference>
<dbReference type="OrthoDB" id="3378718at2"/>
<dbReference type="eggNOG" id="COG0840">
    <property type="taxonomic scope" value="Bacteria"/>
</dbReference>
<proteinExistence type="inferred from homology"/>
<evidence type="ECO:0000313" key="16">
    <source>
        <dbReference type="Proteomes" id="UP000011744"/>
    </source>
</evidence>
<feature type="domain" description="HBM" evidence="14">
    <location>
        <begin position="44"/>
        <end position="284"/>
    </location>
</feature>
<dbReference type="PROSITE" id="PS50192">
    <property type="entry name" value="T_SNARE"/>
    <property type="match status" value="1"/>
</dbReference>
<comment type="subcellular location">
    <subcellularLocation>
        <location evidence="1">Cell inner membrane</location>
        <topology evidence="1">Multi-pass membrane protein</topology>
    </subcellularLocation>
</comment>
<dbReference type="eggNOG" id="COG2703">
    <property type="taxonomic scope" value="Bacteria"/>
</dbReference>
<reference evidence="15 16" key="1">
    <citation type="journal article" date="2014" name="Genome Announc.">
        <title>Draft Genome Sequence of Magnetospirillum sp. Strain SO-1, a Freshwater Magnetotactic Bacterium Isolated from the Ol'khovka River, Russia.</title>
        <authorList>
            <person name="Grouzdev D.S."/>
            <person name="Dziuba M.V."/>
            <person name="Sukhacheva M.S."/>
            <person name="Mardanov A.V."/>
            <person name="Beletskiy A.V."/>
            <person name="Kuznetsov B.B."/>
            <person name="Skryabin K.G."/>
        </authorList>
    </citation>
    <scope>NUCLEOTIDE SEQUENCE [LARGE SCALE GENOMIC DNA]</scope>
    <source>
        <strain evidence="15 16">SO-1</strain>
    </source>
</reference>
<dbReference type="SMART" id="SM01358">
    <property type="entry name" value="HBM"/>
    <property type="match status" value="1"/>
</dbReference>
<dbReference type="InterPro" id="IPR004090">
    <property type="entry name" value="Chemotax_Me-accpt_rcpt"/>
</dbReference>
<feature type="domain" description="Methyl-accepting transducer" evidence="11">
    <location>
        <begin position="412"/>
        <end position="648"/>
    </location>
</feature>
<dbReference type="InterPro" id="IPR004089">
    <property type="entry name" value="MCPsignal_dom"/>
</dbReference>
<dbReference type="InterPro" id="IPR012827">
    <property type="entry name" value="Hemerythrin_metal-bd"/>
</dbReference>
<dbReference type="GO" id="GO:0046872">
    <property type="term" value="F:metal ion binding"/>
    <property type="evidence" value="ECO:0007669"/>
    <property type="project" value="UniProtKB-KW"/>
</dbReference>
<evidence type="ECO:0000259" key="12">
    <source>
        <dbReference type="PROSITE" id="PS50192"/>
    </source>
</evidence>
<dbReference type="eggNOG" id="COG2770">
    <property type="taxonomic scope" value="Bacteria"/>
</dbReference>
<dbReference type="PROSITE" id="PS00550">
    <property type="entry name" value="HEMERYTHRINS"/>
    <property type="match status" value="1"/>
</dbReference>
<keyword evidence="9" id="KW-0175">Coiled coil</keyword>
<evidence type="ECO:0000256" key="3">
    <source>
        <dbReference type="ARBA" id="ARBA00022519"/>
    </source>
</evidence>
<dbReference type="Pfam" id="PF00015">
    <property type="entry name" value="MCPsignal"/>
    <property type="match status" value="1"/>
</dbReference>
<comment type="similarity">
    <text evidence="7">Belongs to the methyl-accepting chemotaxis (MCP) protein family.</text>
</comment>
<dbReference type="GO" id="GO:0006935">
    <property type="term" value="P:chemotaxis"/>
    <property type="evidence" value="ECO:0007669"/>
    <property type="project" value="InterPro"/>
</dbReference>
<dbReference type="SUPFAM" id="SSF47188">
    <property type="entry name" value="Hemerythrin-like"/>
    <property type="match status" value="1"/>
</dbReference>
<evidence type="ECO:0000259" key="13">
    <source>
        <dbReference type="PROSITE" id="PS50885"/>
    </source>
</evidence>
<dbReference type="PATRIC" id="fig|1244869.3.peg.403"/>
<dbReference type="NCBIfam" id="NF033749">
    <property type="entry name" value="bact_hemeryth"/>
    <property type="match status" value="1"/>
</dbReference>
<dbReference type="RefSeq" id="WP_008613750.1">
    <property type="nucleotide sequence ID" value="NZ_AONQ01000003.1"/>
</dbReference>
<keyword evidence="5" id="KW-0408">Iron</keyword>
<evidence type="ECO:0000256" key="6">
    <source>
        <dbReference type="ARBA" id="ARBA00023224"/>
    </source>
</evidence>
<dbReference type="PANTHER" id="PTHR32089:SF112">
    <property type="entry name" value="LYSOZYME-LIKE PROTEIN-RELATED"/>
    <property type="match status" value="1"/>
</dbReference>
<dbReference type="Gene3D" id="1.20.120.50">
    <property type="entry name" value="Hemerythrin-like"/>
    <property type="match status" value="1"/>
</dbReference>
<dbReference type="InterPro" id="IPR032255">
    <property type="entry name" value="HBM"/>
</dbReference>
<comment type="caution">
    <text evidence="15">The sequence shown here is derived from an EMBL/GenBank/DDBJ whole genome shotgun (WGS) entry which is preliminary data.</text>
</comment>
<evidence type="ECO:0000256" key="4">
    <source>
        <dbReference type="ARBA" id="ARBA00022723"/>
    </source>
</evidence>